<dbReference type="GO" id="GO:0006147">
    <property type="term" value="P:guanine catabolic process"/>
    <property type="evidence" value="ECO:0007669"/>
    <property type="project" value="UniProtKB-UniPathway"/>
</dbReference>
<dbReference type="PANTHER" id="PTHR11271">
    <property type="entry name" value="GUANINE DEAMINASE"/>
    <property type="match status" value="1"/>
</dbReference>
<evidence type="ECO:0000256" key="1">
    <source>
        <dbReference type="ARBA" id="ARBA00001947"/>
    </source>
</evidence>
<evidence type="ECO:0000313" key="7">
    <source>
        <dbReference type="Proteomes" id="UP000241085"/>
    </source>
</evidence>
<dbReference type="SUPFAM" id="SSF51338">
    <property type="entry name" value="Composite domain of metallo-dependent hydrolases"/>
    <property type="match status" value="1"/>
</dbReference>
<evidence type="ECO:0000259" key="5">
    <source>
        <dbReference type="Pfam" id="PF01979"/>
    </source>
</evidence>
<keyword evidence="7" id="KW-1185">Reference proteome</keyword>
<proteinExistence type="predicted"/>
<protein>
    <submittedName>
        <fullName evidence="6">Guanine deaminase</fullName>
    </submittedName>
</protein>
<evidence type="ECO:0000256" key="4">
    <source>
        <dbReference type="ARBA" id="ARBA00022833"/>
    </source>
</evidence>
<dbReference type="InterPro" id="IPR032466">
    <property type="entry name" value="Metal_Hydrolase"/>
</dbReference>
<dbReference type="PANTHER" id="PTHR11271:SF6">
    <property type="entry name" value="GUANINE DEAMINASE"/>
    <property type="match status" value="1"/>
</dbReference>
<dbReference type="GO" id="GO:0005829">
    <property type="term" value="C:cytosol"/>
    <property type="evidence" value="ECO:0007669"/>
    <property type="project" value="TreeGrafter"/>
</dbReference>
<dbReference type="RefSeq" id="WP_107575057.1">
    <property type="nucleotide sequence ID" value="NZ_PZPL01000001.1"/>
</dbReference>
<name>A0A2T4UVX6_9MICO</name>
<accession>A0A2T4UVX6</accession>
<dbReference type="GO" id="GO:0008892">
    <property type="term" value="F:guanine deaminase activity"/>
    <property type="evidence" value="ECO:0007669"/>
    <property type="project" value="TreeGrafter"/>
</dbReference>
<keyword evidence="4" id="KW-0862">Zinc</keyword>
<dbReference type="InterPro" id="IPR051607">
    <property type="entry name" value="Metallo-dep_hydrolases"/>
</dbReference>
<gene>
    <name evidence="6" type="ORF">C1I63_13080</name>
</gene>
<dbReference type="EMBL" id="PZPL01000001">
    <property type="protein sequence ID" value="PTL73679.1"/>
    <property type="molecule type" value="Genomic_DNA"/>
</dbReference>
<dbReference type="UniPathway" id="UPA00603">
    <property type="reaction ID" value="UER00660"/>
</dbReference>
<evidence type="ECO:0000256" key="3">
    <source>
        <dbReference type="ARBA" id="ARBA00022801"/>
    </source>
</evidence>
<dbReference type="SUPFAM" id="SSF51556">
    <property type="entry name" value="Metallo-dependent hydrolases"/>
    <property type="match status" value="1"/>
</dbReference>
<dbReference type="Proteomes" id="UP000241085">
    <property type="component" value="Unassembled WGS sequence"/>
</dbReference>
<dbReference type="Pfam" id="PF01979">
    <property type="entry name" value="Amidohydro_1"/>
    <property type="match status" value="1"/>
</dbReference>
<dbReference type="Gene3D" id="3.20.20.140">
    <property type="entry name" value="Metal-dependent hydrolases"/>
    <property type="match status" value="1"/>
</dbReference>
<dbReference type="AlphaFoldDB" id="A0A2T4UVX6"/>
<dbReference type="InterPro" id="IPR006680">
    <property type="entry name" value="Amidohydro-rel"/>
</dbReference>
<evidence type="ECO:0000313" key="6">
    <source>
        <dbReference type="EMBL" id="PTL73679.1"/>
    </source>
</evidence>
<feature type="domain" description="Amidohydrolase-related" evidence="5">
    <location>
        <begin position="67"/>
        <end position="416"/>
    </location>
</feature>
<comment type="cofactor">
    <cofactor evidence="1">
        <name>Zn(2+)</name>
        <dbReference type="ChEBI" id="CHEBI:29105"/>
    </cofactor>
</comment>
<dbReference type="GO" id="GO:0008270">
    <property type="term" value="F:zinc ion binding"/>
    <property type="evidence" value="ECO:0007669"/>
    <property type="project" value="TreeGrafter"/>
</dbReference>
<organism evidence="6 7">
    <name type="scientific">Rathayibacter caricis DSM 15933</name>
    <dbReference type="NCBI Taxonomy" id="1328867"/>
    <lineage>
        <taxon>Bacteria</taxon>
        <taxon>Bacillati</taxon>
        <taxon>Actinomycetota</taxon>
        <taxon>Actinomycetes</taxon>
        <taxon>Micrococcales</taxon>
        <taxon>Microbacteriaceae</taxon>
        <taxon>Rathayibacter</taxon>
    </lineage>
</organism>
<keyword evidence="2" id="KW-0479">Metal-binding</keyword>
<reference evidence="6 7" key="1">
    <citation type="submission" date="2018-03" db="EMBL/GenBank/DDBJ databases">
        <title>Bacteriophage NCPPB3778 and a type I-E CRISPR drive the evolution of the US Biological Select Agent, Rathayibacter toxicus.</title>
        <authorList>
            <person name="Davis E.W.II."/>
            <person name="Tabima J.F."/>
            <person name="Weisberg A.J."/>
            <person name="Dantas Lopes L."/>
            <person name="Wiseman M.S."/>
            <person name="Wiseman M.S."/>
            <person name="Pupko T."/>
            <person name="Belcher M.S."/>
            <person name="Sechler A.J."/>
            <person name="Tancos M.A."/>
            <person name="Schroeder B.K."/>
            <person name="Murray T.D."/>
            <person name="Luster D.G."/>
            <person name="Schneider W.L."/>
            <person name="Rogers E."/>
            <person name="Andreote F.D."/>
            <person name="Grunwald N.J."/>
            <person name="Putnam M.L."/>
            <person name="Chang J.H."/>
        </authorList>
    </citation>
    <scope>NUCLEOTIDE SEQUENCE [LARGE SCALE GENOMIC DNA]</scope>
    <source>
        <strain evidence="6 7">DSM 15933</strain>
    </source>
</reference>
<sequence length="469" mass="49979">MTAAVHRGHLLHVAGRPALEQARASLVSIPDGALVVDDAGVIAWTGRYADLPDAYRALPVTGDSSAILVPGFVDAHVHFPQTYSLDGYGGGQLLEWLDGTIFPAEARLADQAFAARIARDFTRRRIAAGTTAAMVFGSAFPHAQDALFERSRDAGLRLVSGRGVQTVGPDSAAPLLTGEAEAIDLVADEIERWHAVDTGDPATALLQVAIVPRFSLSVTPTTLGALGDLYDDVRGRGVYVHTHLNENDRPGDGEIAAVLASFGTRSYLDTYDGLFLPGSERGGSSLLGRRTILAHAVHCQDAELHRMVETGTSIAHCPTSQQFLGSGTMPWRRTVASGVTVALGSDVGAGDEWLLPRVANDAFKVHLSEPGDASVPLHPAELLFSATLAGARALDMEDRFGNLDVGKDADFLRIEPARWEPLADVLEHGIRADDEETATAQLLFALLMGIREPAIAAVHVQGREVHVRE</sequence>
<keyword evidence="3" id="KW-0378">Hydrolase</keyword>
<dbReference type="Gene3D" id="2.30.40.10">
    <property type="entry name" value="Urease, subunit C, domain 1"/>
    <property type="match status" value="1"/>
</dbReference>
<evidence type="ECO:0000256" key="2">
    <source>
        <dbReference type="ARBA" id="ARBA00022723"/>
    </source>
</evidence>
<comment type="caution">
    <text evidence="6">The sequence shown here is derived from an EMBL/GenBank/DDBJ whole genome shotgun (WGS) entry which is preliminary data.</text>
</comment>
<dbReference type="InterPro" id="IPR011059">
    <property type="entry name" value="Metal-dep_hydrolase_composite"/>
</dbReference>